<dbReference type="AlphaFoldDB" id="A0A0F9EPN8"/>
<comment type="caution">
    <text evidence="1">The sequence shown here is derived from an EMBL/GenBank/DDBJ whole genome shotgun (WGS) entry which is preliminary data.</text>
</comment>
<proteinExistence type="predicted"/>
<reference evidence="1" key="1">
    <citation type="journal article" date="2015" name="Nature">
        <title>Complex archaea that bridge the gap between prokaryotes and eukaryotes.</title>
        <authorList>
            <person name="Spang A."/>
            <person name="Saw J.H."/>
            <person name="Jorgensen S.L."/>
            <person name="Zaremba-Niedzwiedzka K."/>
            <person name="Martijn J."/>
            <person name="Lind A.E."/>
            <person name="van Eijk R."/>
            <person name="Schleper C."/>
            <person name="Guy L."/>
            <person name="Ettema T.J."/>
        </authorList>
    </citation>
    <scope>NUCLEOTIDE SEQUENCE</scope>
</reference>
<gene>
    <name evidence="1" type="ORF">LCGC14_2048420</name>
</gene>
<dbReference type="EMBL" id="LAZR01024162">
    <property type="protein sequence ID" value="KKL76083.1"/>
    <property type="molecule type" value="Genomic_DNA"/>
</dbReference>
<sequence>MGTPNTKGKMIKGAILARIYTQGLLYEIKTPFTLISSFFQFQE</sequence>
<organism evidence="1">
    <name type="scientific">marine sediment metagenome</name>
    <dbReference type="NCBI Taxonomy" id="412755"/>
    <lineage>
        <taxon>unclassified sequences</taxon>
        <taxon>metagenomes</taxon>
        <taxon>ecological metagenomes</taxon>
    </lineage>
</organism>
<accession>A0A0F9EPN8</accession>
<protein>
    <submittedName>
        <fullName evidence="1">Uncharacterized protein</fullName>
    </submittedName>
</protein>
<name>A0A0F9EPN8_9ZZZZ</name>
<evidence type="ECO:0000313" key="1">
    <source>
        <dbReference type="EMBL" id="KKL76083.1"/>
    </source>
</evidence>